<proteinExistence type="predicted"/>
<reference evidence="1" key="2">
    <citation type="submission" date="2020-05" db="UniProtKB">
        <authorList>
            <consortium name="EnsemblMetazoa"/>
        </authorList>
    </citation>
    <scope>IDENTIFICATION</scope>
    <source>
        <strain evidence="1">IAEA</strain>
    </source>
</reference>
<dbReference type="EnsemblMetazoa" id="GPAI018958-RA">
    <property type="protein sequence ID" value="GPAI018958-PA"/>
    <property type="gene ID" value="GPAI018958"/>
</dbReference>
<evidence type="ECO:0000313" key="1">
    <source>
        <dbReference type="EnsemblMetazoa" id="GPAI018958-PA"/>
    </source>
</evidence>
<dbReference type="AlphaFoldDB" id="A0A1A9ZM72"/>
<keyword evidence="2" id="KW-1185">Reference proteome</keyword>
<evidence type="ECO:0000313" key="2">
    <source>
        <dbReference type="Proteomes" id="UP000092445"/>
    </source>
</evidence>
<accession>A0A1A9ZM72</accession>
<name>A0A1A9ZM72_GLOPL</name>
<dbReference type="Proteomes" id="UP000092445">
    <property type="component" value="Unassembled WGS sequence"/>
</dbReference>
<protein>
    <submittedName>
        <fullName evidence="1">Uncharacterized protein</fullName>
    </submittedName>
</protein>
<sequence length="194" mass="21922">MIQAEHCYRNEGPTPFRPPLPNLVKYKSVVPGQLCREDLNSSRPPVMPAHSALRRKYRKYCGIVAPFWIGQRQRDVDGITSKISKVLDAFLDWANANVDVDGITSKISEALPGMRCQEFPSTRLLEWLEFHVAPDVCGDVLRGVPADGVDVVDRPFGRGHVWVDDYRQTPVTCLLALTIGCSHFKFLFFMFVNT</sequence>
<dbReference type="VEuPathDB" id="VectorBase:GPAI018958"/>
<reference evidence="2" key="1">
    <citation type="submission" date="2014-03" db="EMBL/GenBank/DDBJ databases">
        <authorList>
            <person name="Aksoy S."/>
            <person name="Warren W."/>
            <person name="Wilson R.K."/>
        </authorList>
    </citation>
    <scope>NUCLEOTIDE SEQUENCE [LARGE SCALE GENOMIC DNA]</scope>
    <source>
        <strain evidence="2">IAEA</strain>
    </source>
</reference>
<dbReference type="STRING" id="7398.A0A1A9ZM72"/>
<organism evidence="1 2">
    <name type="scientific">Glossina pallidipes</name>
    <name type="common">Tsetse fly</name>
    <dbReference type="NCBI Taxonomy" id="7398"/>
    <lineage>
        <taxon>Eukaryota</taxon>
        <taxon>Metazoa</taxon>
        <taxon>Ecdysozoa</taxon>
        <taxon>Arthropoda</taxon>
        <taxon>Hexapoda</taxon>
        <taxon>Insecta</taxon>
        <taxon>Pterygota</taxon>
        <taxon>Neoptera</taxon>
        <taxon>Endopterygota</taxon>
        <taxon>Diptera</taxon>
        <taxon>Brachycera</taxon>
        <taxon>Muscomorpha</taxon>
        <taxon>Hippoboscoidea</taxon>
        <taxon>Glossinidae</taxon>
        <taxon>Glossina</taxon>
    </lineage>
</organism>